<evidence type="ECO:0000256" key="1">
    <source>
        <dbReference type="ARBA" id="ARBA00023319"/>
    </source>
</evidence>
<dbReference type="InterPro" id="IPR007110">
    <property type="entry name" value="Ig-like_dom"/>
</dbReference>
<organism evidence="4">
    <name type="scientific">Arion vulgaris</name>
    <dbReference type="NCBI Taxonomy" id="1028688"/>
    <lineage>
        <taxon>Eukaryota</taxon>
        <taxon>Metazoa</taxon>
        <taxon>Spiralia</taxon>
        <taxon>Lophotrochozoa</taxon>
        <taxon>Mollusca</taxon>
        <taxon>Gastropoda</taxon>
        <taxon>Heterobranchia</taxon>
        <taxon>Euthyneura</taxon>
        <taxon>Panpulmonata</taxon>
        <taxon>Eupulmonata</taxon>
        <taxon>Stylommatophora</taxon>
        <taxon>Helicina</taxon>
        <taxon>Arionoidea</taxon>
        <taxon>Arionidae</taxon>
        <taxon>Arion</taxon>
    </lineage>
</organism>
<dbReference type="InterPro" id="IPR003598">
    <property type="entry name" value="Ig_sub2"/>
</dbReference>
<dbReference type="GO" id="GO:0005886">
    <property type="term" value="C:plasma membrane"/>
    <property type="evidence" value="ECO:0007669"/>
    <property type="project" value="TreeGrafter"/>
</dbReference>
<dbReference type="PANTHER" id="PTHR10075:SF14">
    <property type="entry name" value="CELL ADHESION MOLECULE DSCAM2-RELATED"/>
    <property type="match status" value="1"/>
</dbReference>
<dbReference type="AlphaFoldDB" id="A0A0B7B297"/>
<proteinExistence type="predicted"/>
<dbReference type="CDD" id="cd00096">
    <property type="entry name" value="Ig"/>
    <property type="match status" value="1"/>
</dbReference>
<dbReference type="GO" id="GO:0098632">
    <property type="term" value="F:cell-cell adhesion mediator activity"/>
    <property type="evidence" value="ECO:0007669"/>
    <property type="project" value="TreeGrafter"/>
</dbReference>
<accession>A0A0B7B297</accession>
<keyword evidence="2" id="KW-0732">Signal</keyword>
<dbReference type="Gene3D" id="2.60.40.10">
    <property type="entry name" value="Immunoglobulins"/>
    <property type="match status" value="1"/>
</dbReference>
<dbReference type="GO" id="GO:0070593">
    <property type="term" value="P:dendrite self-avoidance"/>
    <property type="evidence" value="ECO:0007669"/>
    <property type="project" value="TreeGrafter"/>
</dbReference>
<dbReference type="Pfam" id="PF13927">
    <property type="entry name" value="Ig_3"/>
    <property type="match status" value="1"/>
</dbReference>
<dbReference type="EMBL" id="HACG01040318">
    <property type="protein sequence ID" value="CEK87183.1"/>
    <property type="molecule type" value="Transcribed_RNA"/>
</dbReference>
<keyword evidence="1" id="KW-0393">Immunoglobulin domain</keyword>
<dbReference type="PROSITE" id="PS50835">
    <property type="entry name" value="IG_LIKE"/>
    <property type="match status" value="2"/>
</dbReference>
<feature type="chain" id="PRO_5002124522" description="Ig-like domain-containing protein" evidence="2">
    <location>
        <begin position="21"/>
        <end position="323"/>
    </location>
</feature>
<feature type="domain" description="Ig-like" evidence="3">
    <location>
        <begin position="28"/>
        <end position="119"/>
    </location>
</feature>
<dbReference type="GO" id="GO:0030424">
    <property type="term" value="C:axon"/>
    <property type="evidence" value="ECO:0007669"/>
    <property type="project" value="TreeGrafter"/>
</dbReference>
<dbReference type="SMART" id="SM00408">
    <property type="entry name" value="IGc2"/>
    <property type="match status" value="1"/>
</dbReference>
<dbReference type="GO" id="GO:0007156">
    <property type="term" value="P:homophilic cell adhesion via plasma membrane adhesion molecules"/>
    <property type="evidence" value="ECO:0007669"/>
    <property type="project" value="TreeGrafter"/>
</dbReference>
<evidence type="ECO:0000313" key="4">
    <source>
        <dbReference type="EMBL" id="CEK87183.1"/>
    </source>
</evidence>
<dbReference type="InterPro" id="IPR036179">
    <property type="entry name" value="Ig-like_dom_sf"/>
</dbReference>
<sequence>MGHVQIFALLLMLLVVLTSGQNDIRKPPNIIEPNSPKILYYSLSSYVRIECKADGIPQPTYLWKKNGNTISADTFVQYDSTSGYLTIPDFTKREEGNYMCVASTAFDNQVGRVIASSLSPPIKLLQTRVEKFADANPTTTGVSEYGYAKLLCSNKGEVVGSDINTNWYESENSKDVNMDGGRLFVDSFGDLHFSYALSKDNTASFKYLCGISSTSDKLIRLGNLNSLIVTPVPNPTAIRPQLQYSNTGVKGLRFSKVKLECVFSGYDTSPPHIPETLWFDDAGKEIVATEKYTFSDDRRILYVNIVQESDERTFFVKAETRLE</sequence>
<reference evidence="4" key="1">
    <citation type="submission" date="2014-12" db="EMBL/GenBank/DDBJ databases">
        <title>Insight into the proteome of Arion vulgaris.</title>
        <authorList>
            <person name="Aradska J."/>
            <person name="Bulat T."/>
            <person name="Smidak R."/>
            <person name="Sarate P."/>
            <person name="Gangsoo J."/>
            <person name="Sialana F."/>
            <person name="Bilban M."/>
            <person name="Lubec G."/>
        </authorList>
    </citation>
    <scope>NUCLEOTIDE SEQUENCE</scope>
    <source>
        <tissue evidence="4">Skin</tissue>
    </source>
</reference>
<evidence type="ECO:0000259" key="3">
    <source>
        <dbReference type="PROSITE" id="PS50835"/>
    </source>
</evidence>
<protein>
    <recommendedName>
        <fullName evidence="3">Ig-like domain-containing protein</fullName>
    </recommendedName>
</protein>
<dbReference type="GO" id="GO:0007411">
    <property type="term" value="P:axon guidance"/>
    <property type="evidence" value="ECO:0007669"/>
    <property type="project" value="TreeGrafter"/>
</dbReference>
<name>A0A0B7B297_9EUPU</name>
<dbReference type="InterPro" id="IPR013783">
    <property type="entry name" value="Ig-like_fold"/>
</dbReference>
<evidence type="ECO:0000256" key="2">
    <source>
        <dbReference type="SAM" id="SignalP"/>
    </source>
</evidence>
<feature type="domain" description="Ig-like" evidence="3">
    <location>
        <begin position="240"/>
        <end position="323"/>
    </location>
</feature>
<dbReference type="SUPFAM" id="SSF48726">
    <property type="entry name" value="Immunoglobulin"/>
    <property type="match status" value="1"/>
</dbReference>
<feature type="signal peptide" evidence="2">
    <location>
        <begin position="1"/>
        <end position="20"/>
    </location>
</feature>
<gene>
    <name evidence="4" type="primary">ORF157878</name>
</gene>
<dbReference type="PANTHER" id="PTHR10075">
    <property type="entry name" value="BASIGIN RELATED"/>
    <property type="match status" value="1"/>
</dbReference>